<sequence length="371" mass="42095">MTCLTVADPSGCVSRLVGARERPRYRLLELLGEHGYYSIGSRVHVEASRLSEDPFQELTVRILVWGGGLREDKGYVGGVVYSEEYMGRQYSFIRGDGDTRTDAVYVRDANWRWMLLEKLPSQLKPLIVIEMSLLWRHSPRELVSLRKQIAAALGVVRRYLWDRHLLLAGIPEGGFEWLRLLMGRGSVSISSLPGDEAAMLRGARRIILLDPSAEKPLTPSEVLEADAFILGGIVDRLPRPGETSRLRLRGLAEPRRLLFHGDVHGVPNRINMLVEILLRARYKYCGDLDQAIRSVMSPRDARLRAAVEIARWSRGKKRTVPWTLYEELCKWLPLTPRDFVRAARMAGLEVEGSPRENEGVQQRPNSSHGQR</sequence>
<dbReference type="Pfam" id="PF04252">
    <property type="entry name" value="SFM1-like"/>
    <property type="match status" value="1"/>
</dbReference>
<dbReference type="EnsemblBacteria" id="ABM79955">
    <property type="protein sequence ID" value="ABM79955"/>
    <property type="gene ID" value="Hbut_0079"/>
</dbReference>
<dbReference type="PIRSF" id="PIRSF018978">
    <property type="entry name" value="tRNA_m1G_mtfrase_arc_prd"/>
    <property type="match status" value="1"/>
</dbReference>
<evidence type="ECO:0000313" key="7">
    <source>
        <dbReference type="Proteomes" id="UP000002593"/>
    </source>
</evidence>
<dbReference type="RefSeq" id="WP_011821272.1">
    <property type="nucleotide sequence ID" value="NC_008818.1"/>
</dbReference>
<dbReference type="Proteomes" id="UP000002593">
    <property type="component" value="Chromosome"/>
</dbReference>
<dbReference type="HOGENOM" id="CLU_770765_0_0_2"/>
<dbReference type="InterPro" id="IPR007364">
    <property type="entry name" value="SFM1-like"/>
</dbReference>
<gene>
    <name evidence="6" type="ordered locus">Hbut_0079</name>
</gene>
<dbReference type="Gene3D" id="3.40.1280.30">
    <property type="match status" value="1"/>
</dbReference>
<feature type="region of interest" description="Disordered" evidence="4">
    <location>
        <begin position="350"/>
        <end position="371"/>
    </location>
</feature>
<dbReference type="InterPro" id="IPR038459">
    <property type="entry name" value="MT_TRM10-typ_sf"/>
</dbReference>
<dbReference type="PROSITE" id="PS51675">
    <property type="entry name" value="SAM_MT_TRM10"/>
    <property type="match status" value="1"/>
</dbReference>
<keyword evidence="3" id="KW-0949">S-adenosyl-L-methionine</keyword>
<evidence type="ECO:0000256" key="3">
    <source>
        <dbReference type="ARBA" id="ARBA00022691"/>
    </source>
</evidence>
<evidence type="ECO:0000259" key="5">
    <source>
        <dbReference type="PROSITE" id="PS51675"/>
    </source>
</evidence>
<dbReference type="GO" id="GO:0030488">
    <property type="term" value="P:tRNA methylation"/>
    <property type="evidence" value="ECO:0007669"/>
    <property type="project" value="InterPro"/>
</dbReference>
<keyword evidence="2" id="KW-0808">Transferase</keyword>
<dbReference type="eggNOG" id="arCOG00967">
    <property type="taxonomic scope" value="Archaea"/>
</dbReference>
<evidence type="ECO:0000313" key="6">
    <source>
        <dbReference type="EMBL" id="ABM79955.1"/>
    </source>
</evidence>
<keyword evidence="7" id="KW-1185">Reference proteome</keyword>
<reference evidence="6 7" key="1">
    <citation type="journal article" date="2007" name="Archaea">
        <title>The genome of Hyperthermus butylicus: a sulfur-reducing, peptide fermenting, neutrophilic Crenarchaeote growing up to 108 degrees C.</title>
        <authorList>
            <person name="Brugger K."/>
            <person name="Chen L."/>
            <person name="Stark M."/>
            <person name="Zibat A."/>
            <person name="Redder P."/>
            <person name="Ruepp A."/>
            <person name="Awayez M."/>
            <person name="She Q."/>
            <person name="Garrett R.A."/>
            <person name="Klenk H.P."/>
        </authorList>
    </citation>
    <scope>NUCLEOTIDE SEQUENCE [LARGE SCALE GENOMIC DNA]</scope>
    <source>
        <strain evidence="7">DSM 5456 / JCM 9403 / PLM1-5</strain>
    </source>
</reference>
<dbReference type="OrthoDB" id="14987at2157"/>
<evidence type="ECO:0000256" key="4">
    <source>
        <dbReference type="SAM" id="MobiDB-lite"/>
    </source>
</evidence>
<evidence type="ECO:0000256" key="1">
    <source>
        <dbReference type="ARBA" id="ARBA00022603"/>
    </source>
</evidence>
<dbReference type="InterPro" id="IPR016742">
    <property type="entry name" value="tRNA_m1G_mtfrase_arc"/>
</dbReference>
<accession>A2BIZ4</accession>
<keyword evidence="1" id="KW-0489">Methyltransferase</keyword>
<organism evidence="6 7">
    <name type="scientific">Hyperthermus butylicus (strain DSM 5456 / JCM 9403 / PLM1-5)</name>
    <dbReference type="NCBI Taxonomy" id="415426"/>
    <lineage>
        <taxon>Archaea</taxon>
        <taxon>Thermoproteota</taxon>
        <taxon>Thermoprotei</taxon>
        <taxon>Desulfurococcales</taxon>
        <taxon>Pyrodictiaceae</taxon>
        <taxon>Hyperthermus</taxon>
    </lineage>
</organism>
<dbReference type="EMBL" id="CP000493">
    <property type="protein sequence ID" value="ABM79955.1"/>
    <property type="molecule type" value="Genomic_DNA"/>
</dbReference>
<dbReference type="AlphaFoldDB" id="A2BIZ4"/>
<feature type="domain" description="SAM-dependent MTase TRM10-type" evidence="5">
    <location>
        <begin position="111"/>
        <end position="303"/>
    </location>
</feature>
<feature type="compositionally biased region" description="Polar residues" evidence="4">
    <location>
        <begin position="359"/>
        <end position="371"/>
    </location>
</feature>
<proteinExistence type="predicted"/>
<evidence type="ECO:0000256" key="2">
    <source>
        <dbReference type="ARBA" id="ARBA00022679"/>
    </source>
</evidence>
<name>A2BIZ4_HYPBU</name>
<dbReference type="GO" id="GO:0008175">
    <property type="term" value="F:tRNA methyltransferase activity"/>
    <property type="evidence" value="ECO:0007669"/>
    <property type="project" value="InterPro"/>
</dbReference>
<dbReference type="KEGG" id="hbu:Hbut_0079"/>
<protein>
    <submittedName>
        <fullName evidence="6">Conserved archaeal protein</fullName>
    </submittedName>
</protein>
<dbReference type="GeneID" id="4782965"/>
<dbReference type="InterPro" id="IPR028564">
    <property type="entry name" value="MT_TRM10-typ"/>
</dbReference>